<feature type="transmembrane region" description="Helical" evidence="8">
    <location>
        <begin position="171"/>
        <end position="190"/>
    </location>
</feature>
<evidence type="ECO:0000259" key="9">
    <source>
        <dbReference type="Pfam" id="PF13231"/>
    </source>
</evidence>
<proteinExistence type="predicted"/>
<keyword evidence="11" id="KW-1185">Reference proteome</keyword>
<evidence type="ECO:0000256" key="1">
    <source>
        <dbReference type="ARBA" id="ARBA00004651"/>
    </source>
</evidence>
<sequence length="501" mass="56657">MATSISTVNREQRALTQEGFVTLRHDKLFLAILLVGLLLRLVFVLVGAKLYYGPALMFTNGDSDSYMMSFRNLVEHGTYTFNFAEPDAAFGRLPGYPFFYGIHYYLFGVQHAIQAIAWTQALLDCVAIGLVFLIARRLAPSNYLGAYVAAALYAVYPFIIVWTTIIGTELLATFLTLLWLYTLLSVSNRWAGYVLLGIELALLFYVREFMGILLPITCIYLLFSRRIGWPIGVRHCVLVGLGFGALYIWWPARNYVTQHRVMLVKPERAGFPNYKPDMVSFLDWVHGWSNESSYWLQQVLTNPHPAFPADVFASPQEQARAQALVQQANECGSSFFVYRAGAPAPVYATPGKYQLSAGNCNEQVSQGFEQLRQSFKQRNPLVYYTRVPLANLRKVFFKSGTQGSDGATKKQLLLGVVFGYRTLLLILGVIGLLVYRKKAGIQPILIFWVFIVVFMCWYFRQLEMRYLLQADVLLLPPAGLLLGQWLSRLVSARRLGISRAS</sequence>
<dbReference type="RefSeq" id="WP_382312635.1">
    <property type="nucleotide sequence ID" value="NZ_JBHUFD010000002.1"/>
</dbReference>
<comment type="subcellular location">
    <subcellularLocation>
        <location evidence="1">Cell membrane</location>
        <topology evidence="1">Multi-pass membrane protein</topology>
    </subcellularLocation>
</comment>
<evidence type="ECO:0000256" key="8">
    <source>
        <dbReference type="SAM" id="Phobius"/>
    </source>
</evidence>
<feature type="transmembrane region" description="Helical" evidence="8">
    <location>
        <begin position="229"/>
        <end position="250"/>
    </location>
</feature>
<feature type="transmembrane region" description="Helical" evidence="8">
    <location>
        <begin position="28"/>
        <end position="52"/>
    </location>
</feature>
<evidence type="ECO:0000256" key="4">
    <source>
        <dbReference type="ARBA" id="ARBA00022679"/>
    </source>
</evidence>
<comment type="caution">
    <text evidence="10">The sequence shown here is derived from an EMBL/GenBank/DDBJ whole genome shotgun (WGS) entry which is preliminary data.</text>
</comment>
<name>A0ABW4QT78_9BACT</name>
<dbReference type="Pfam" id="PF13231">
    <property type="entry name" value="PMT_2"/>
    <property type="match status" value="1"/>
</dbReference>
<evidence type="ECO:0000256" key="7">
    <source>
        <dbReference type="ARBA" id="ARBA00023136"/>
    </source>
</evidence>
<feature type="transmembrane region" description="Helical" evidence="8">
    <location>
        <begin position="144"/>
        <end position="165"/>
    </location>
</feature>
<evidence type="ECO:0000256" key="3">
    <source>
        <dbReference type="ARBA" id="ARBA00022676"/>
    </source>
</evidence>
<feature type="transmembrane region" description="Helical" evidence="8">
    <location>
        <begin position="441"/>
        <end position="459"/>
    </location>
</feature>
<organism evidence="10 11">
    <name type="scientific">Hymenobacter bucti</name>
    <dbReference type="NCBI Taxonomy" id="1844114"/>
    <lineage>
        <taxon>Bacteria</taxon>
        <taxon>Pseudomonadati</taxon>
        <taxon>Bacteroidota</taxon>
        <taxon>Cytophagia</taxon>
        <taxon>Cytophagales</taxon>
        <taxon>Hymenobacteraceae</taxon>
        <taxon>Hymenobacter</taxon>
    </lineage>
</organism>
<evidence type="ECO:0000256" key="2">
    <source>
        <dbReference type="ARBA" id="ARBA00022475"/>
    </source>
</evidence>
<feature type="transmembrane region" description="Helical" evidence="8">
    <location>
        <begin position="202"/>
        <end position="223"/>
    </location>
</feature>
<keyword evidence="6 8" id="KW-1133">Transmembrane helix</keyword>
<keyword evidence="7 8" id="KW-0472">Membrane</keyword>
<keyword evidence="5 8" id="KW-0812">Transmembrane</keyword>
<dbReference type="InterPro" id="IPR038731">
    <property type="entry name" value="RgtA/B/C-like"/>
</dbReference>
<dbReference type="Proteomes" id="UP001597197">
    <property type="component" value="Unassembled WGS sequence"/>
</dbReference>
<reference evidence="11" key="1">
    <citation type="journal article" date="2019" name="Int. J. Syst. Evol. Microbiol.">
        <title>The Global Catalogue of Microorganisms (GCM) 10K type strain sequencing project: providing services to taxonomists for standard genome sequencing and annotation.</title>
        <authorList>
            <consortium name="The Broad Institute Genomics Platform"/>
            <consortium name="The Broad Institute Genome Sequencing Center for Infectious Disease"/>
            <person name="Wu L."/>
            <person name="Ma J."/>
        </authorList>
    </citation>
    <scope>NUCLEOTIDE SEQUENCE [LARGE SCALE GENOMIC DNA]</scope>
    <source>
        <strain evidence="11">CGMCC 1.15795</strain>
    </source>
</reference>
<dbReference type="EC" id="2.4.-.-" evidence="10"/>
<evidence type="ECO:0000256" key="6">
    <source>
        <dbReference type="ARBA" id="ARBA00022989"/>
    </source>
</evidence>
<dbReference type="EMBL" id="JBHUFD010000002">
    <property type="protein sequence ID" value="MFD1872245.1"/>
    <property type="molecule type" value="Genomic_DNA"/>
</dbReference>
<keyword evidence="3 10" id="KW-0328">Glycosyltransferase</keyword>
<evidence type="ECO:0000313" key="10">
    <source>
        <dbReference type="EMBL" id="MFD1872245.1"/>
    </source>
</evidence>
<feature type="transmembrane region" description="Helical" evidence="8">
    <location>
        <begin position="412"/>
        <end position="435"/>
    </location>
</feature>
<keyword evidence="2" id="KW-1003">Cell membrane</keyword>
<dbReference type="PANTHER" id="PTHR33908">
    <property type="entry name" value="MANNOSYLTRANSFERASE YKCB-RELATED"/>
    <property type="match status" value="1"/>
</dbReference>
<dbReference type="GO" id="GO:0016757">
    <property type="term" value="F:glycosyltransferase activity"/>
    <property type="evidence" value="ECO:0007669"/>
    <property type="project" value="UniProtKB-KW"/>
</dbReference>
<feature type="transmembrane region" description="Helical" evidence="8">
    <location>
        <begin position="115"/>
        <end position="135"/>
    </location>
</feature>
<dbReference type="PANTHER" id="PTHR33908:SF11">
    <property type="entry name" value="MEMBRANE PROTEIN"/>
    <property type="match status" value="1"/>
</dbReference>
<gene>
    <name evidence="10" type="ORF">ACFSDX_07390</name>
</gene>
<evidence type="ECO:0000313" key="11">
    <source>
        <dbReference type="Proteomes" id="UP001597197"/>
    </source>
</evidence>
<dbReference type="InterPro" id="IPR050297">
    <property type="entry name" value="LipidA_mod_glycosyltrf_83"/>
</dbReference>
<evidence type="ECO:0000256" key="5">
    <source>
        <dbReference type="ARBA" id="ARBA00022692"/>
    </source>
</evidence>
<accession>A0ABW4QT78</accession>
<feature type="domain" description="Glycosyltransferase RgtA/B/C/D-like" evidence="9">
    <location>
        <begin position="94"/>
        <end position="227"/>
    </location>
</feature>
<protein>
    <submittedName>
        <fullName evidence="10">Glycosyltransferase family 39 protein</fullName>
        <ecNumber evidence="10">2.4.-.-</ecNumber>
    </submittedName>
</protein>
<keyword evidence="4 10" id="KW-0808">Transferase</keyword>